<protein>
    <submittedName>
        <fullName evidence="1">Uncharacterized protein</fullName>
    </submittedName>
</protein>
<accession>A0A7C9IWC8</accession>
<dbReference type="AlphaFoldDB" id="A0A7C9IWC8"/>
<reference evidence="1 2" key="1">
    <citation type="submission" date="2019-09" db="EMBL/GenBank/DDBJ databases">
        <title>Identification of Malikia spinosa a prominent benzene-, toluene-, and ethylbenzene-degrading bacterium: enrichment, isolation and whole genome sequencing.</title>
        <authorList>
            <person name="Tancsics A."/>
            <person name="Revesz F."/>
            <person name="Kriszt B."/>
        </authorList>
    </citation>
    <scope>NUCLEOTIDE SEQUENCE [LARGE SCALE GENOMIC DNA]</scope>
    <source>
        <strain evidence="1 2">AB6</strain>
    </source>
</reference>
<comment type="caution">
    <text evidence="1">The sequence shown here is derived from an EMBL/GenBank/DDBJ whole genome shotgun (WGS) entry which is preliminary data.</text>
</comment>
<evidence type="ECO:0000313" key="1">
    <source>
        <dbReference type="EMBL" id="MYZ51173.1"/>
    </source>
</evidence>
<dbReference type="EMBL" id="VYSB01000002">
    <property type="protein sequence ID" value="MYZ51173.1"/>
    <property type="molecule type" value="Genomic_DNA"/>
</dbReference>
<sequence length="119" mass="12691">MSANNVTQKRRGADWKPSNDLAAVNEAARMMDELAQCGFGRIKGLARLALLSLETPEGHRDVSALVAALTTIGMIAEDTANCINSEAGAVGCGHDDAAWRRRADARRAFHDSQREGVAA</sequence>
<dbReference type="Proteomes" id="UP000481947">
    <property type="component" value="Unassembled WGS sequence"/>
</dbReference>
<name>A0A7C9IWC8_9BURK</name>
<organism evidence="1 2">
    <name type="scientific">Malikia spinosa</name>
    <dbReference type="NCBI Taxonomy" id="86180"/>
    <lineage>
        <taxon>Bacteria</taxon>
        <taxon>Pseudomonadati</taxon>
        <taxon>Pseudomonadota</taxon>
        <taxon>Betaproteobacteria</taxon>
        <taxon>Burkholderiales</taxon>
        <taxon>Comamonadaceae</taxon>
        <taxon>Malikia</taxon>
    </lineage>
</organism>
<gene>
    <name evidence="1" type="ORF">F5985_03230</name>
</gene>
<dbReference type="RefSeq" id="WP_161124297.1">
    <property type="nucleotide sequence ID" value="NZ_VYSB01000002.1"/>
</dbReference>
<proteinExistence type="predicted"/>
<evidence type="ECO:0000313" key="2">
    <source>
        <dbReference type="Proteomes" id="UP000481947"/>
    </source>
</evidence>